<accession>A0A087FYL2</accession>
<keyword evidence="2" id="KW-1185">Reference proteome</keyword>
<name>A0A087FYL2_ARAAL</name>
<sequence length="33" mass="3645">MPFFFFVISFASLPLQTSPSSSLSSAPWSPLHM</sequence>
<evidence type="ECO:0000313" key="2">
    <source>
        <dbReference type="Proteomes" id="UP000029120"/>
    </source>
</evidence>
<dbReference type="AlphaFoldDB" id="A0A087FYL2"/>
<reference evidence="2" key="1">
    <citation type="journal article" date="2015" name="Nat. Plants">
        <title>Genome expansion of Arabis alpina linked with retrotransposition and reduced symmetric DNA methylation.</title>
        <authorList>
            <person name="Willing E.M."/>
            <person name="Rawat V."/>
            <person name="Mandakova T."/>
            <person name="Maumus F."/>
            <person name="James G.V."/>
            <person name="Nordstroem K.J."/>
            <person name="Becker C."/>
            <person name="Warthmann N."/>
            <person name="Chica C."/>
            <person name="Szarzynska B."/>
            <person name="Zytnicki M."/>
            <person name="Albani M.C."/>
            <person name="Kiefer C."/>
            <person name="Bergonzi S."/>
            <person name="Castaings L."/>
            <person name="Mateos J.L."/>
            <person name="Berns M.C."/>
            <person name="Bujdoso N."/>
            <person name="Piofczyk T."/>
            <person name="de Lorenzo L."/>
            <person name="Barrero-Sicilia C."/>
            <person name="Mateos I."/>
            <person name="Piednoel M."/>
            <person name="Hagmann J."/>
            <person name="Chen-Min-Tao R."/>
            <person name="Iglesias-Fernandez R."/>
            <person name="Schuster S.C."/>
            <person name="Alonso-Blanco C."/>
            <person name="Roudier F."/>
            <person name="Carbonero P."/>
            <person name="Paz-Ares J."/>
            <person name="Davis S.J."/>
            <person name="Pecinka A."/>
            <person name="Quesneville H."/>
            <person name="Colot V."/>
            <person name="Lysak M.A."/>
            <person name="Weigel D."/>
            <person name="Coupland G."/>
            <person name="Schneeberger K."/>
        </authorList>
    </citation>
    <scope>NUCLEOTIDE SEQUENCE [LARGE SCALE GENOMIC DNA]</scope>
    <source>
        <strain evidence="2">cv. Pajares</strain>
    </source>
</reference>
<proteinExistence type="predicted"/>
<protein>
    <submittedName>
        <fullName evidence="1">Uncharacterized protein</fullName>
    </submittedName>
</protein>
<dbReference type="EMBL" id="KL986200">
    <property type="protein sequence ID" value="KFK22714.1"/>
    <property type="molecule type" value="Genomic_DNA"/>
</dbReference>
<dbReference type="Gramene" id="KFK22714">
    <property type="protein sequence ID" value="KFK22714"/>
    <property type="gene ID" value="AALP_AAs60890U000300"/>
</dbReference>
<evidence type="ECO:0000313" key="1">
    <source>
        <dbReference type="EMBL" id="KFK22714.1"/>
    </source>
</evidence>
<organism evidence="1 2">
    <name type="scientific">Arabis alpina</name>
    <name type="common">Alpine rock-cress</name>
    <dbReference type="NCBI Taxonomy" id="50452"/>
    <lineage>
        <taxon>Eukaryota</taxon>
        <taxon>Viridiplantae</taxon>
        <taxon>Streptophyta</taxon>
        <taxon>Embryophyta</taxon>
        <taxon>Tracheophyta</taxon>
        <taxon>Spermatophyta</taxon>
        <taxon>Magnoliopsida</taxon>
        <taxon>eudicotyledons</taxon>
        <taxon>Gunneridae</taxon>
        <taxon>Pentapetalae</taxon>
        <taxon>rosids</taxon>
        <taxon>malvids</taxon>
        <taxon>Brassicales</taxon>
        <taxon>Brassicaceae</taxon>
        <taxon>Arabideae</taxon>
        <taxon>Arabis</taxon>
    </lineage>
</organism>
<gene>
    <name evidence="1" type="ORF">AALP_AAs60890U000300</name>
</gene>
<dbReference type="Proteomes" id="UP000029120">
    <property type="component" value="Unassembled WGS sequence"/>
</dbReference>